<dbReference type="PANTHER" id="PTHR10264:SF19">
    <property type="entry name" value="AT06885P-RELATED"/>
    <property type="match status" value="1"/>
</dbReference>
<keyword evidence="5" id="KW-1185">Reference proteome</keyword>
<dbReference type="GO" id="GO:0005886">
    <property type="term" value="C:plasma membrane"/>
    <property type="evidence" value="ECO:0007669"/>
    <property type="project" value="InterPro"/>
</dbReference>
<name>A0A1I8F6X5_9PLAT</name>
<sequence>MASESNDVEGPAFRMSSLIPDAASYLTASHRHRRRRRTPRHNAVDDDAAVATAMRLRQRKRDMRFLRPDLLNPDIDILDENDETVGFCSRAARAVLLRLGRVSAAAPGGPGLFFAAPCCDTVRIVDLRTVTFDVPPQEVLTKDSVTVAVDAVVYYRIFNPVISVINVANADRSTRLLAQTTLRNVLGTKNLSEILAEREDISCLMQESLDAATDPWGVKVERVEIKDVRLPVQLQRSHGRGGGGCSGGARQGRCAKAASVIQQSPSALQLRYLHTVSADFSREEFYCNISTADGASGTLRTERLKMTDEAVESTLPKLLITARLGYQSHAGLPTSRSRLDG</sequence>
<protein>
    <submittedName>
        <fullName evidence="6">PHB domain-containing protein</fullName>
    </submittedName>
</protein>
<dbReference type="SUPFAM" id="SSF117892">
    <property type="entry name" value="Band 7/SPFH domain"/>
    <property type="match status" value="1"/>
</dbReference>
<dbReference type="AlphaFoldDB" id="A0A1I8F6X5"/>
<dbReference type="FunFam" id="3.30.479.30:FF:000002">
    <property type="entry name" value="band 7 protein AGAP004871"/>
    <property type="match status" value="1"/>
</dbReference>
<dbReference type="Proteomes" id="UP000095280">
    <property type="component" value="Unplaced"/>
</dbReference>
<keyword evidence="3" id="KW-0472">Membrane</keyword>
<feature type="domain" description="Band 7" evidence="4">
    <location>
        <begin position="83"/>
        <end position="242"/>
    </location>
</feature>
<dbReference type="InterPro" id="IPR001972">
    <property type="entry name" value="Stomatin_HflK_fam"/>
</dbReference>
<accession>A0A1I8F6X5</accession>
<evidence type="ECO:0000259" key="4">
    <source>
        <dbReference type="SMART" id="SM00244"/>
    </source>
</evidence>
<dbReference type="InterPro" id="IPR001107">
    <property type="entry name" value="Band_7"/>
</dbReference>
<dbReference type="InterPro" id="IPR036013">
    <property type="entry name" value="Band_7/SPFH_dom_sf"/>
</dbReference>
<dbReference type="InterPro" id="IPR043202">
    <property type="entry name" value="Band-7_stomatin-like"/>
</dbReference>
<reference evidence="6" key="1">
    <citation type="submission" date="2016-11" db="UniProtKB">
        <authorList>
            <consortium name="WormBaseParasite"/>
        </authorList>
    </citation>
    <scope>IDENTIFICATION</scope>
</reference>
<comment type="subcellular location">
    <subcellularLocation>
        <location evidence="1">Membrane</location>
    </subcellularLocation>
</comment>
<dbReference type="WBParaSite" id="maker-unitig_22216-snap-gene-0.1-mRNA-1">
    <property type="protein sequence ID" value="maker-unitig_22216-snap-gene-0.1-mRNA-1"/>
    <property type="gene ID" value="maker-unitig_22216-snap-gene-0.1"/>
</dbReference>
<dbReference type="PROSITE" id="PS01270">
    <property type="entry name" value="BAND_7"/>
    <property type="match status" value="1"/>
</dbReference>
<dbReference type="Gene3D" id="3.30.479.30">
    <property type="entry name" value="Band 7 domain"/>
    <property type="match status" value="1"/>
</dbReference>
<proteinExistence type="inferred from homology"/>
<comment type="similarity">
    <text evidence="2">Belongs to the band 7/mec-2 family.</text>
</comment>
<dbReference type="InterPro" id="IPR018080">
    <property type="entry name" value="Band_7/stomatin-like_CS"/>
</dbReference>
<dbReference type="SMART" id="SM00244">
    <property type="entry name" value="PHB"/>
    <property type="match status" value="1"/>
</dbReference>
<evidence type="ECO:0000256" key="2">
    <source>
        <dbReference type="ARBA" id="ARBA00008164"/>
    </source>
</evidence>
<dbReference type="PANTHER" id="PTHR10264">
    <property type="entry name" value="BAND 7 PROTEIN-RELATED"/>
    <property type="match status" value="1"/>
</dbReference>
<organism evidence="5 6">
    <name type="scientific">Macrostomum lignano</name>
    <dbReference type="NCBI Taxonomy" id="282301"/>
    <lineage>
        <taxon>Eukaryota</taxon>
        <taxon>Metazoa</taxon>
        <taxon>Spiralia</taxon>
        <taxon>Lophotrochozoa</taxon>
        <taxon>Platyhelminthes</taxon>
        <taxon>Rhabditophora</taxon>
        <taxon>Macrostomorpha</taxon>
        <taxon>Macrostomida</taxon>
        <taxon>Macrostomidae</taxon>
        <taxon>Macrostomum</taxon>
    </lineage>
</organism>
<dbReference type="PRINTS" id="PR00721">
    <property type="entry name" value="STOMATIN"/>
</dbReference>
<evidence type="ECO:0000256" key="1">
    <source>
        <dbReference type="ARBA" id="ARBA00004370"/>
    </source>
</evidence>
<evidence type="ECO:0000313" key="5">
    <source>
        <dbReference type="Proteomes" id="UP000095280"/>
    </source>
</evidence>
<dbReference type="Pfam" id="PF01145">
    <property type="entry name" value="Band_7"/>
    <property type="match status" value="1"/>
</dbReference>
<evidence type="ECO:0000256" key="3">
    <source>
        <dbReference type="ARBA" id="ARBA00023136"/>
    </source>
</evidence>
<evidence type="ECO:0000313" key="6">
    <source>
        <dbReference type="WBParaSite" id="maker-unitig_22216-snap-gene-0.1-mRNA-1"/>
    </source>
</evidence>